<dbReference type="InterPro" id="IPR037252">
    <property type="entry name" value="Mib_Herc2_sf"/>
</dbReference>
<dbReference type="PROSITE" id="PS01209">
    <property type="entry name" value="LDLRA_1"/>
    <property type="match status" value="2"/>
</dbReference>
<evidence type="ECO:0000256" key="3">
    <source>
        <dbReference type="SAM" id="MobiDB-lite"/>
    </source>
</evidence>
<dbReference type="InterPro" id="IPR002172">
    <property type="entry name" value="LDrepeatLR_classA_rpt"/>
</dbReference>
<dbReference type="KEGG" id="tpal:117640978"/>
<dbReference type="GeneID" id="117640978"/>
<feature type="domain" description="MIB/HERC2" evidence="5">
    <location>
        <begin position="477"/>
        <end position="552"/>
    </location>
</feature>
<dbReference type="PANTHER" id="PTHR24202">
    <property type="entry name" value="E3 UBIQUITIN-PROTEIN LIGASE MIB2"/>
    <property type="match status" value="1"/>
</dbReference>
<dbReference type="PROSITE" id="PS50068">
    <property type="entry name" value="LDLRA_2"/>
    <property type="match status" value="2"/>
</dbReference>
<evidence type="ECO:0000256" key="1">
    <source>
        <dbReference type="ARBA" id="ARBA00023157"/>
    </source>
</evidence>
<dbReference type="InParanoid" id="A0A6P8YB13"/>
<accession>A0A6P8YB13</accession>
<dbReference type="OrthoDB" id="239701at2759"/>
<keyword evidence="4" id="KW-0732">Signal</keyword>
<feature type="compositionally biased region" description="Low complexity" evidence="3">
    <location>
        <begin position="657"/>
        <end position="705"/>
    </location>
</feature>
<feature type="compositionally biased region" description="Basic and acidic residues" evidence="3">
    <location>
        <begin position="838"/>
        <end position="851"/>
    </location>
</feature>
<evidence type="ECO:0000313" key="6">
    <source>
        <dbReference type="Proteomes" id="UP000515158"/>
    </source>
</evidence>
<evidence type="ECO:0000259" key="5">
    <source>
        <dbReference type="PROSITE" id="PS51416"/>
    </source>
</evidence>
<feature type="disulfide bond" evidence="2">
    <location>
        <begin position="297"/>
        <end position="315"/>
    </location>
</feature>
<dbReference type="PROSITE" id="PS51257">
    <property type="entry name" value="PROKAR_LIPOPROTEIN"/>
    <property type="match status" value="1"/>
</dbReference>
<dbReference type="GO" id="GO:0016567">
    <property type="term" value="P:protein ubiquitination"/>
    <property type="evidence" value="ECO:0007669"/>
    <property type="project" value="InterPro"/>
</dbReference>
<dbReference type="GO" id="GO:0005737">
    <property type="term" value="C:cytoplasm"/>
    <property type="evidence" value="ECO:0007669"/>
    <property type="project" value="TreeGrafter"/>
</dbReference>
<dbReference type="SUPFAM" id="SSF57424">
    <property type="entry name" value="LDL receptor-like module"/>
    <property type="match status" value="2"/>
</dbReference>
<feature type="region of interest" description="Disordered" evidence="3">
    <location>
        <begin position="834"/>
        <end position="854"/>
    </location>
</feature>
<feature type="disulfide bond" evidence="2">
    <location>
        <begin position="27"/>
        <end position="45"/>
    </location>
</feature>
<dbReference type="Pfam" id="PF00057">
    <property type="entry name" value="Ldl_recept_a"/>
    <property type="match status" value="2"/>
</dbReference>
<dbReference type="Gene3D" id="2.30.30.40">
    <property type="entry name" value="SH3 Domains"/>
    <property type="match status" value="4"/>
</dbReference>
<feature type="domain" description="MIB/HERC2" evidence="5">
    <location>
        <begin position="758"/>
        <end position="831"/>
    </location>
</feature>
<dbReference type="SUPFAM" id="SSF159034">
    <property type="entry name" value="Mib/herc2 domain-like"/>
    <property type="match status" value="4"/>
</dbReference>
<organism evidence="7">
    <name type="scientific">Thrips palmi</name>
    <name type="common">Melon thrips</name>
    <dbReference type="NCBI Taxonomy" id="161013"/>
    <lineage>
        <taxon>Eukaryota</taxon>
        <taxon>Metazoa</taxon>
        <taxon>Ecdysozoa</taxon>
        <taxon>Arthropoda</taxon>
        <taxon>Hexapoda</taxon>
        <taxon>Insecta</taxon>
        <taxon>Pterygota</taxon>
        <taxon>Neoptera</taxon>
        <taxon>Paraneoptera</taxon>
        <taxon>Thysanoptera</taxon>
        <taxon>Terebrantia</taxon>
        <taxon>Thripoidea</taxon>
        <taxon>Thripidae</taxon>
        <taxon>Thrips</taxon>
    </lineage>
</organism>
<evidence type="ECO:0000256" key="2">
    <source>
        <dbReference type="PROSITE-ProRule" id="PRU00124"/>
    </source>
</evidence>
<comment type="caution">
    <text evidence="2">Lacks conserved residue(s) required for the propagation of feature annotation.</text>
</comment>
<feature type="region of interest" description="Disordered" evidence="3">
    <location>
        <begin position="657"/>
        <end position="747"/>
    </location>
</feature>
<feature type="domain" description="MIB/HERC2" evidence="5">
    <location>
        <begin position="206"/>
        <end position="282"/>
    </location>
</feature>
<name>A0A6P8YB13_THRPL</name>
<protein>
    <submittedName>
        <fullName evidence="7">Uncharacterized protein LOC117640978</fullName>
    </submittedName>
</protein>
<evidence type="ECO:0000256" key="4">
    <source>
        <dbReference type="SAM" id="SignalP"/>
    </source>
</evidence>
<evidence type="ECO:0000313" key="7">
    <source>
        <dbReference type="RefSeq" id="XP_034233940.1"/>
    </source>
</evidence>
<dbReference type="SMART" id="SM00192">
    <property type="entry name" value="LDLa"/>
    <property type="match status" value="2"/>
</dbReference>
<dbReference type="AlphaFoldDB" id="A0A6P8YB13"/>
<dbReference type="GO" id="GO:0004842">
    <property type="term" value="F:ubiquitin-protein transferase activity"/>
    <property type="evidence" value="ECO:0007669"/>
    <property type="project" value="InterPro"/>
</dbReference>
<gene>
    <name evidence="7" type="primary">LOC117640978</name>
</gene>
<dbReference type="PANTHER" id="PTHR24202:SF4">
    <property type="entry name" value="E3 UBIQUITIN-PROTEIN LIGASE MIB2-RELATED"/>
    <property type="match status" value="1"/>
</dbReference>
<dbReference type="Proteomes" id="UP000515158">
    <property type="component" value="Unplaced"/>
</dbReference>
<keyword evidence="6" id="KW-1185">Reference proteome</keyword>
<dbReference type="PROSITE" id="PS51416">
    <property type="entry name" value="MIB_HERC2"/>
    <property type="match status" value="4"/>
</dbReference>
<feature type="compositionally biased region" description="Low complexity" evidence="3">
    <location>
        <begin position="731"/>
        <end position="743"/>
    </location>
</feature>
<feature type="signal peptide" evidence="4">
    <location>
        <begin position="1"/>
        <end position="21"/>
    </location>
</feature>
<feature type="chain" id="PRO_5028190572" evidence="4">
    <location>
        <begin position="22"/>
        <end position="866"/>
    </location>
</feature>
<dbReference type="InterPro" id="IPR010606">
    <property type="entry name" value="Mib_Herc2"/>
</dbReference>
<reference evidence="7" key="1">
    <citation type="submission" date="2025-08" db="UniProtKB">
        <authorList>
            <consortium name="RefSeq"/>
        </authorList>
    </citation>
    <scope>IDENTIFICATION</scope>
    <source>
        <tissue evidence="7">Total insect</tissue>
    </source>
</reference>
<proteinExistence type="predicted"/>
<dbReference type="InterPro" id="IPR036055">
    <property type="entry name" value="LDL_receptor-like_sf"/>
</dbReference>
<dbReference type="Pfam" id="PF06701">
    <property type="entry name" value="MIB_HERC2"/>
    <property type="match status" value="4"/>
</dbReference>
<dbReference type="PRINTS" id="PR00261">
    <property type="entry name" value="LDLRECEPTOR"/>
</dbReference>
<dbReference type="Gene3D" id="4.10.400.10">
    <property type="entry name" value="Low-density Lipoprotein Receptor"/>
    <property type="match status" value="2"/>
</dbReference>
<dbReference type="GO" id="GO:0046872">
    <property type="term" value="F:metal ion binding"/>
    <property type="evidence" value="ECO:0007669"/>
    <property type="project" value="InterPro"/>
</dbReference>
<feature type="compositionally biased region" description="Acidic residues" evidence="3">
    <location>
        <begin position="720"/>
        <end position="730"/>
    </location>
</feature>
<dbReference type="RefSeq" id="XP_034233940.1">
    <property type="nucleotide sequence ID" value="XM_034378049.1"/>
</dbReference>
<sequence>MFLQGRLLLVALLGAPLFTAACDEFECRNGACVGFRDICDGMDDCGDGTDELAAKCGANAVPLAVNQNVTVRVQYKAPHRAIAFRLCDAASCSSLTVDSFQPGGGMSYAAGTACNARARGCDMDFTHIDSSPSFVSGEYEFVVGRLPGKLAVWQKGHRRTAATVAAAPGMNRLRVEPLRWFADLEVQFSEGEAREMSQDTQARNVTGPEAKPLLRVGATVFRGQDWKWGSQDGSPPGPGEVVAYGTLMRATGIVGVRWQAGESNIYRMGAEGKYDLAVLDDGQAEDDADVTCPEFQCKSGGCARFLDRCDGFADCADKSDEDAATCRANTVSLPQGRNTTARVQYKSPQKYIEFHACGKHSCSHVDVHGLTPAGKLSYVLASDCNKNSRLCALNFTRLSEGDRFSSGELEFVVARRPGWMSIWRRSHPEDVATVKVSDDADTLQIQPGVWVSDIKVQYTPVEPSERSAAPPGSRVVTGPGALPLLKVGARVMRGRDWDWGNQDGSGLGRVTSKGLLMRLAGVVGVRWDNGHENVYRMDAGDDKFDLAVVVDASEFPGTADTADEDTSTIVEVADTADSESDEDAEALAATGVAVGSRVVRGKDWRWDDQDGNPPGEGVVVAVNSPVSGWVSVRWPSGKQYNYRMGEKRDLAVLGTAGTATPTQEPATTTETDSSVVETRTPTTSANTSTTTVSPSPSTSTSAPTTEWEWLRPDSPADNSQSEDDSDDEAVTESATTTMSSAAVEKVEEVEEVEAGRVAGAEAAARLKPCSRVVRGKDWQWGAQDGTPAGEGRVLGRVSNTGWVSVRWPSGDDNLYRMGADGKYDLDLLETDEAPSAEADPHCALDKTDVGDKSIQSQPEVIGTYSF</sequence>
<keyword evidence="1 2" id="KW-1015">Disulfide bond</keyword>
<dbReference type="CDD" id="cd00112">
    <property type="entry name" value="LDLa"/>
    <property type="match status" value="2"/>
</dbReference>
<feature type="domain" description="MIB/HERC2" evidence="5">
    <location>
        <begin position="584"/>
        <end position="656"/>
    </location>
</feature>
<dbReference type="InterPro" id="IPR023415">
    <property type="entry name" value="LDLR_class-A_CS"/>
</dbReference>